<keyword evidence="1" id="KW-0496">Mitochondrion</keyword>
<evidence type="ECO:0000313" key="1">
    <source>
        <dbReference type="EMBL" id="KUM46561.1"/>
    </source>
</evidence>
<protein>
    <submittedName>
        <fullName evidence="1">Uncharacterized protein</fullName>
    </submittedName>
</protein>
<organism evidence="1">
    <name type="scientific">Picea glauca</name>
    <name type="common">White spruce</name>
    <name type="synonym">Pinus glauca</name>
    <dbReference type="NCBI Taxonomy" id="3330"/>
    <lineage>
        <taxon>Eukaryota</taxon>
        <taxon>Viridiplantae</taxon>
        <taxon>Streptophyta</taxon>
        <taxon>Embryophyta</taxon>
        <taxon>Tracheophyta</taxon>
        <taxon>Spermatophyta</taxon>
        <taxon>Pinopsida</taxon>
        <taxon>Pinidae</taxon>
        <taxon>Conifers I</taxon>
        <taxon>Pinales</taxon>
        <taxon>Pinaceae</taxon>
        <taxon>Picea</taxon>
    </lineage>
</organism>
<proteinExistence type="predicted"/>
<reference evidence="1" key="1">
    <citation type="journal article" date="2015" name="Genome Biol. Evol.">
        <title>Organellar Genomes of White Spruce (Picea glauca): Assembly and Annotation.</title>
        <authorList>
            <person name="Jackman S.D."/>
            <person name="Warren R.L."/>
            <person name="Gibb E.A."/>
            <person name="Vandervalk B.P."/>
            <person name="Mohamadi H."/>
            <person name="Chu J."/>
            <person name="Raymond A."/>
            <person name="Pleasance S."/>
            <person name="Coope R."/>
            <person name="Wildung M.R."/>
            <person name="Ritland C.E."/>
            <person name="Bousquet J."/>
            <person name="Jones S.J."/>
            <person name="Bohlmann J."/>
            <person name="Birol I."/>
        </authorList>
    </citation>
    <scope>NUCLEOTIDE SEQUENCE [LARGE SCALE GENOMIC DNA]</scope>
    <source>
        <tissue evidence="1">Flushing bud</tissue>
    </source>
</reference>
<comment type="caution">
    <text evidence="1">The sequence shown here is derived from an EMBL/GenBank/DDBJ whole genome shotgun (WGS) entry which is preliminary data.</text>
</comment>
<gene>
    <name evidence="1" type="ORF">ABT39_MTgene1663</name>
</gene>
<sequence>MIDGAVQVDGLACRFKSFSPCFVSLLSVRPGQAGGVISSFPLAYSKTTHDACIDPEGEKRIGSGAQEGMNKKGFSFPYSPNILSG</sequence>
<dbReference type="AlphaFoldDB" id="A0A101LWE1"/>
<dbReference type="EMBL" id="LKAM01000011">
    <property type="protein sequence ID" value="KUM46561.1"/>
    <property type="molecule type" value="Genomic_DNA"/>
</dbReference>
<accession>A0A101LWE1</accession>
<name>A0A101LWE1_PICGL</name>
<geneLocation type="mitochondrion" evidence="1"/>